<dbReference type="AlphaFoldDB" id="A0A6P4ZVW5"/>
<dbReference type="Pfam" id="PF01759">
    <property type="entry name" value="NTR"/>
    <property type="match status" value="1"/>
</dbReference>
<accession>A0A6P4ZVW5</accession>
<feature type="region of interest" description="Disordered" evidence="4">
    <location>
        <begin position="244"/>
        <end position="584"/>
    </location>
</feature>
<dbReference type="Proteomes" id="UP000515135">
    <property type="component" value="Unplaced"/>
</dbReference>
<dbReference type="Gene3D" id="2.40.50.120">
    <property type="match status" value="1"/>
</dbReference>
<gene>
    <name evidence="7" type="primary">LOC109482669</name>
</gene>
<dbReference type="GeneID" id="109482669"/>
<evidence type="ECO:0000256" key="3">
    <source>
        <dbReference type="ARBA" id="ARBA00023157"/>
    </source>
</evidence>
<evidence type="ECO:0000259" key="5">
    <source>
        <dbReference type="PROSITE" id="PS50189"/>
    </source>
</evidence>
<dbReference type="KEGG" id="bbel:109482669"/>
<dbReference type="InterPro" id="IPR045371">
    <property type="entry name" value="ADAMTS_CR_3"/>
</dbReference>
<keyword evidence="3" id="KW-1015">Disulfide bond</keyword>
<dbReference type="GO" id="GO:0031012">
    <property type="term" value="C:extracellular matrix"/>
    <property type="evidence" value="ECO:0007669"/>
    <property type="project" value="TreeGrafter"/>
</dbReference>
<dbReference type="InterPro" id="IPR008993">
    <property type="entry name" value="TIMP-like_OB-fold"/>
</dbReference>
<sequence length="725" mass="80477">MQCSLHNNRRFLGRLIYRWEPHYVPGGNPCELNCMATRYNFYFGFGKVLDGTRCYADPQKKNMCIAGKCLKVGCDGILGSEREEDACRVCGGNNATCVNVRKAYMTSFPSSGSFGYNEVAMIPAGAMHLKVEDTSRNYLALMRQDETSYVINGNWIIDWPGVYDVRGMPIRYERQAENEVINSVGPIPEDLHLMVLFRETNPGIHYEFWLPLDKYNSMIRQHGQTYIGGGGHVEVAYPRQHFPPLPPTTTPAPTTTTTTTTSAPRTARPFRPGRGNTGYWVWVPAPNTGGSNRNRDGYWVRRTTGSSSVSNSNNGNRFGSNSNNGNRFGSNSNSGNRFGSSLNNGNRFGSNSNNGNRFGFRGNRHSSGGTNSFQVPGRGVHTGIISGGSRGSVETNRYFPGRPSYPRTPSVTRVDSGSKSNSQTSSRTTGTRHHHQRVNVTPSREISREHPSQQHGHSNVHSRPSTSSHGGSVNQNAGRPNVPAPDRSAVIGYTKARTIPNINRQSSREESSSAENQPLSGRHVPARRPSSSGETIYDRRYRPTEEESSNEISPAREAGTPGRTDNVIPPPPEPVPPPPVYGPGAGAVAVRPTPKPTKYDSVGCLACRKIKGRFKNFCRSDFVVRLLVMSSRSYADSIRYDVKILYSFKNTFPLISREFVWVDGVCPCPKLVPRREYVVMGSRSVMQQRGEARLVIGPHSWVRPWRESLFGIMEQFRRKPCQART</sequence>
<dbReference type="InterPro" id="IPR050439">
    <property type="entry name" value="ADAMTS_ADAMTS-like"/>
</dbReference>
<protein>
    <submittedName>
        <fullName evidence="7">Uncharacterized protein LOC109482669</fullName>
    </submittedName>
</protein>
<dbReference type="InterPro" id="IPR010294">
    <property type="entry name" value="ADAMTS_spacer1"/>
</dbReference>
<dbReference type="PRINTS" id="PR01857">
    <property type="entry name" value="ADAMTSFAMILY"/>
</dbReference>
<feature type="domain" description="NTR" evidence="5">
    <location>
        <begin position="604"/>
        <end position="721"/>
    </location>
</feature>
<dbReference type="Gene3D" id="2.60.120.830">
    <property type="match status" value="1"/>
</dbReference>
<proteinExistence type="predicted"/>
<evidence type="ECO:0000256" key="2">
    <source>
        <dbReference type="ARBA" id="ARBA00022525"/>
    </source>
</evidence>
<dbReference type="PANTHER" id="PTHR13723:SF317">
    <property type="entry name" value="ADAMTS_ADAMTS-LIKE SPACER 1 DOMAIN-CONTAINING PROTEIN"/>
    <property type="match status" value="1"/>
</dbReference>
<feature type="compositionally biased region" description="Polar residues" evidence="4">
    <location>
        <begin position="407"/>
        <end position="421"/>
    </location>
</feature>
<dbReference type="GO" id="GO:0004222">
    <property type="term" value="F:metalloendopeptidase activity"/>
    <property type="evidence" value="ECO:0007669"/>
    <property type="project" value="TreeGrafter"/>
</dbReference>
<dbReference type="Pfam" id="PF05986">
    <property type="entry name" value="ADAMTS_spacer1"/>
    <property type="match status" value="1"/>
</dbReference>
<feature type="compositionally biased region" description="Polar residues" evidence="4">
    <location>
        <begin position="453"/>
        <end position="478"/>
    </location>
</feature>
<dbReference type="InterPro" id="IPR013273">
    <property type="entry name" value="ADAMTS/ADAMTS-like"/>
</dbReference>
<dbReference type="SMART" id="SM00643">
    <property type="entry name" value="C345C"/>
    <property type="match status" value="1"/>
</dbReference>
<dbReference type="InterPro" id="IPR001134">
    <property type="entry name" value="Netrin_domain"/>
</dbReference>
<feature type="compositionally biased region" description="Polar residues" evidence="4">
    <location>
        <begin position="365"/>
        <end position="374"/>
    </location>
</feature>
<feature type="compositionally biased region" description="Basic and acidic residues" evidence="4">
    <location>
        <begin position="536"/>
        <end position="545"/>
    </location>
</feature>
<dbReference type="PANTHER" id="PTHR13723">
    <property type="entry name" value="ADAMTS A DISINTEGRIN AND METALLOPROTEASE WITH THROMBOSPONDIN MOTIFS PROTEASE"/>
    <property type="match status" value="1"/>
</dbReference>
<feature type="compositionally biased region" description="Low complexity" evidence="4">
    <location>
        <begin position="305"/>
        <end position="361"/>
    </location>
</feature>
<evidence type="ECO:0000256" key="4">
    <source>
        <dbReference type="SAM" id="MobiDB-lite"/>
    </source>
</evidence>
<reference evidence="7" key="1">
    <citation type="submission" date="2025-08" db="UniProtKB">
        <authorList>
            <consortium name="RefSeq"/>
        </authorList>
    </citation>
    <scope>IDENTIFICATION</scope>
    <source>
        <tissue evidence="7">Gonad</tissue>
    </source>
</reference>
<dbReference type="InterPro" id="IPR018933">
    <property type="entry name" value="Netrin_module_non-TIMP"/>
</dbReference>
<dbReference type="GO" id="GO:0006508">
    <property type="term" value="P:proteolysis"/>
    <property type="evidence" value="ECO:0007669"/>
    <property type="project" value="TreeGrafter"/>
</dbReference>
<evidence type="ECO:0000313" key="6">
    <source>
        <dbReference type="Proteomes" id="UP000515135"/>
    </source>
</evidence>
<organism evidence="6 7">
    <name type="scientific">Branchiostoma belcheri</name>
    <name type="common">Amphioxus</name>
    <dbReference type="NCBI Taxonomy" id="7741"/>
    <lineage>
        <taxon>Eukaryota</taxon>
        <taxon>Metazoa</taxon>
        <taxon>Chordata</taxon>
        <taxon>Cephalochordata</taxon>
        <taxon>Leptocardii</taxon>
        <taxon>Amphioxiformes</taxon>
        <taxon>Branchiostomatidae</taxon>
        <taxon>Branchiostoma</taxon>
    </lineage>
</organism>
<feature type="compositionally biased region" description="Pro residues" evidence="4">
    <location>
        <begin position="568"/>
        <end position="581"/>
    </location>
</feature>
<evidence type="ECO:0000313" key="7">
    <source>
        <dbReference type="RefSeq" id="XP_019641053.1"/>
    </source>
</evidence>
<dbReference type="OrthoDB" id="5984913at2759"/>
<keyword evidence="2" id="KW-0964">Secreted</keyword>
<keyword evidence="6" id="KW-1185">Reference proteome</keyword>
<dbReference type="PROSITE" id="PS50189">
    <property type="entry name" value="NTR"/>
    <property type="match status" value="1"/>
</dbReference>
<evidence type="ECO:0000256" key="1">
    <source>
        <dbReference type="ARBA" id="ARBA00004613"/>
    </source>
</evidence>
<dbReference type="Pfam" id="PF19236">
    <property type="entry name" value="ADAMTS_CR_3"/>
    <property type="match status" value="1"/>
</dbReference>
<comment type="subcellular location">
    <subcellularLocation>
        <location evidence="1">Secreted</location>
    </subcellularLocation>
</comment>
<dbReference type="GO" id="GO:0005576">
    <property type="term" value="C:extracellular region"/>
    <property type="evidence" value="ECO:0007669"/>
    <property type="project" value="UniProtKB-SubCell"/>
</dbReference>
<dbReference type="GO" id="GO:0030198">
    <property type="term" value="P:extracellular matrix organization"/>
    <property type="evidence" value="ECO:0007669"/>
    <property type="project" value="InterPro"/>
</dbReference>
<feature type="compositionally biased region" description="Low complexity" evidence="4">
    <location>
        <begin position="251"/>
        <end position="272"/>
    </location>
</feature>
<dbReference type="SUPFAM" id="SSF50242">
    <property type="entry name" value="TIMP-like"/>
    <property type="match status" value="1"/>
</dbReference>
<dbReference type="RefSeq" id="XP_019641053.1">
    <property type="nucleotide sequence ID" value="XM_019785494.1"/>
</dbReference>
<name>A0A6P4ZVW5_BRABE</name>